<dbReference type="Proteomes" id="UP000515121">
    <property type="component" value="Unplaced"/>
</dbReference>
<feature type="transmembrane region" description="Helical" evidence="1">
    <location>
        <begin position="157"/>
        <end position="189"/>
    </location>
</feature>
<name>A0A6P6AA77_DURZI</name>
<keyword evidence="1" id="KW-0472">Membrane</keyword>
<dbReference type="RefSeq" id="XP_022761721.1">
    <property type="nucleotide sequence ID" value="XM_022905986.1"/>
</dbReference>
<accession>A0A6P6AA77</accession>
<proteinExistence type="predicted"/>
<evidence type="ECO:0000313" key="4">
    <source>
        <dbReference type="RefSeq" id="XP_022761722.1"/>
    </source>
</evidence>
<gene>
    <name evidence="3 4" type="primary">LOC111307777</name>
</gene>
<dbReference type="KEGG" id="dzi:111307777"/>
<dbReference type="PANTHER" id="PTHR13343:SF18">
    <property type="entry name" value="PENTATRICOPEPTIDE REPEAT (PPR) SUPERFAMILY PROTEIN"/>
    <property type="match status" value="1"/>
</dbReference>
<keyword evidence="1" id="KW-1133">Transmembrane helix</keyword>
<protein>
    <submittedName>
        <fullName evidence="3 4">Uncharacterized protein LOC111307777 isoform X1</fullName>
    </submittedName>
</protein>
<evidence type="ECO:0000313" key="2">
    <source>
        <dbReference type="Proteomes" id="UP000515121"/>
    </source>
</evidence>
<keyword evidence="2" id="KW-1185">Reference proteome</keyword>
<dbReference type="AlphaFoldDB" id="A0A6P6AA77"/>
<dbReference type="RefSeq" id="XP_022761722.1">
    <property type="nucleotide sequence ID" value="XM_022905987.1"/>
</dbReference>
<dbReference type="PANTHER" id="PTHR13343">
    <property type="entry name" value="CREG1 PROTEIN"/>
    <property type="match status" value="1"/>
</dbReference>
<keyword evidence="1" id="KW-0812">Transmembrane</keyword>
<dbReference type="OrthoDB" id="1873930at2759"/>
<feature type="transmembrane region" description="Helical" evidence="1">
    <location>
        <begin position="123"/>
        <end position="145"/>
    </location>
</feature>
<reference evidence="3 4" key="1">
    <citation type="submission" date="2025-04" db="UniProtKB">
        <authorList>
            <consortium name="RefSeq"/>
        </authorList>
    </citation>
    <scope>IDENTIFICATION</scope>
    <source>
        <tissue evidence="3 4">Fruit stalk</tissue>
    </source>
</reference>
<evidence type="ECO:0000256" key="1">
    <source>
        <dbReference type="SAM" id="Phobius"/>
    </source>
</evidence>
<sequence length="190" mass="21997">MVKMQFSIFSFRCRNPFLGSIQFHWLSEVHDLCLSKVSVATDYSDSVPYSSCYASNQGYHPLEELKVCKRIRETKLSSAEIARTTVEANSSALLVFPRTVHSKPYEQISWAEFQYVVDDYGEYLISIEALVVFIYILVCLIYYCFGILNTEISVSLFPFPFLCFCFLLPFLFILSSHFSWFIIAFISLLK</sequence>
<dbReference type="GeneID" id="111307777"/>
<evidence type="ECO:0000313" key="3">
    <source>
        <dbReference type="RefSeq" id="XP_022761721.1"/>
    </source>
</evidence>
<organism evidence="2 4">
    <name type="scientific">Durio zibethinus</name>
    <name type="common">Durian</name>
    <dbReference type="NCBI Taxonomy" id="66656"/>
    <lineage>
        <taxon>Eukaryota</taxon>
        <taxon>Viridiplantae</taxon>
        <taxon>Streptophyta</taxon>
        <taxon>Embryophyta</taxon>
        <taxon>Tracheophyta</taxon>
        <taxon>Spermatophyta</taxon>
        <taxon>Magnoliopsida</taxon>
        <taxon>eudicotyledons</taxon>
        <taxon>Gunneridae</taxon>
        <taxon>Pentapetalae</taxon>
        <taxon>rosids</taxon>
        <taxon>malvids</taxon>
        <taxon>Malvales</taxon>
        <taxon>Malvaceae</taxon>
        <taxon>Helicteroideae</taxon>
        <taxon>Durio</taxon>
    </lineage>
</organism>